<keyword evidence="4" id="KW-1185">Reference proteome</keyword>
<gene>
    <name evidence="3" type="ORF">GBAR_LOCUS15182</name>
</gene>
<reference evidence="3" key="1">
    <citation type="submission" date="2023-03" db="EMBL/GenBank/DDBJ databases">
        <authorList>
            <person name="Steffen K."/>
            <person name="Cardenas P."/>
        </authorList>
    </citation>
    <scope>NUCLEOTIDE SEQUENCE</scope>
</reference>
<evidence type="ECO:0000313" key="3">
    <source>
        <dbReference type="EMBL" id="CAI8026431.1"/>
    </source>
</evidence>
<feature type="region of interest" description="Disordered" evidence="1">
    <location>
        <begin position="129"/>
        <end position="149"/>
    </location>
</feature>
<keyword evidence="2" id="KW-0732">Signal</keyword>
<sequence length="288" mass="31802">MRTLFCLLLGVLPYILRAQLDCPSLGFSDVVASSGAALSRCARADEQCCTQEYIDSVQAAVVAELQDGLVGEFADVIEEYQDDVENLIEYFKNPFLERLVESLPPAAADMFDPTNQELLETVNELSNNYIIPEDDDDDDDDDDKDDKKKRQAVVVFNPRQFVERLIGNAAVAAFNNSMEDCVRETALSLVNSNGNAISAVATRIQTIRQSLSTLNRIQAFLEVQRGAFVNNVDLKQCVSKFIDIAFCSRCTESTPPLCFNACNALLRACYSPYYTALNEQIAPTVGGC</sequence>
<dbReference type="Proteomes" id="UP001174909">
    <property type="component" value="Unassembled WGS sequence"/>
</dbReference>
<accession>A0AA35SD42</accession>
<evidence type="ECO:0000313" key="4">
    <source>
        <dbReference type="Proteomes" id="UP001174909"/>
    </source>
</evidence>
<evidence type="ECO:0000256" key="2">
    <source>
        <dbReference type="SAM" id="SignalP"/>
    </source>
</evidence>
<dbReference type="EMBL" id="CASHTH010002213">
    <property type="protein sequence ID" value="CAI8026431.1"/>
    <property type="molecule type" value="Genomic_DNA"/>
</dbReference>
<dbReference type="AlphaFoldDB" id="A0AA35SD42"/>
<organism evidence="3 4">
    <name type="scientific">Geodia barretti</name>
    <name type="common">Barrett's horny sponge</name>
    <dbReference type="NCBI Taxonomy" id="519541"/>
    <lineage>
        <taxon>Eukaryota</taxon>
        <taxon>Metazoa</taxon>
        <taxon>Porifera</taxon>
        <taxon>Demospongiae</taxon>
        <taxon>Heteroscleromorpha</taxon>
        <taxon>Tetractinellida</taxon>
        <taxon>Astrophorina</taxon>
        <taxon>Geodiidae</taxon>
        <taxon>Geodia</taxon>
    </lineage>
</organism>
<feature type="compositionally biased region" description="Acidic residues" evidence="1">
    <location>
        <begin position="132"/>
        <end position="144"/>
    </location>
</feature>
<name>A0AA35SD42_GEOBA</name>
<feature type="chain" id="PRO_5041363388" evidence="2">
    <location>
        <begin position="19"/>
        <end position="288"/>
    </location>
</feature>
<feature type="signal peptide" evidence="2">
    <location>
        <begin position="1"/>
        <end position="18"/>
    </location>
</feature>
<protein>
    <submittedName>
        <fullName evidence="3">Uncharacterized protein</fullName>
    </submittedName>
</protein>
<comment type="caution">
    <text evidence="3">The sequence shown here is derived from an EMBL/GenBank/DDBJ whole genome shotgun (WGS) entry which is preliminary data.</text>
</comment>
<evidence type="ECO:0000256" key="1">
    <source>
        <dbReference type="SAM" id="MobiDB-lite"/>
    </source>
</evidence>
<proteinExistence type="predicted"/>